<dbReference type="InterPro" id="IPR003961">
    <property type="entry name" value="FN3_dom"/>
</dbReference>
<proteinExistence type="predicted"/>
<dbReference type="Gene3D" id="2.60.40.10">
    <property type="entry name" value="Immunoglobulins"/>
    <property type="match status" value="1"/>
</dbReference>
<reference evidence="2" key="2">
    <citation type="submission" date="2022-10" db="EMBL/GenBank/DDBJ databases">
        <authorList>
            <consortium name="ENA_rothamsted_submissions"/>
            <consortium name="culmorum"/>
            <person name="King R."/>
        </authorList>
    </citation>
    <scope>NUCLEOTIDE SEQUENCE</scope>
</reference>
<protein>
    <recommendedName>
        <fullName evidence="1">Fibronectin type-III domain-containing protein</fullName>
    </recommendedName>
</protein>
<dbReference type="EMBL" id="OU896707">
    <property type="protein sequence ID" value="CAG9812897.1"/>
    <property type="molecule type" value="Genomic_DNA"/>
</dbReference>
<sequence>MEFSGSGRLPGPISALHAVIVDEHTIMLEWNPPENSTDVDEYIVHYQKVDNTSMHETVLKLDNQLNTTSTTATITDLSENQLYHIFVVSSNEHGTSLPSSIIVINLVKNGEYICIVSLTFHYTCYDQ</sequence>
<name>A0A9N9SBJ2_PHACE</name>
<gene>
    <name evidence="2" type="ORF">PHAECO_LOCUS944</name>
</gene>
<reference evidence="2" key="1">
    <citation type="submission" date="2022-01" db="EMBL/GenBank/DDBJ databases">
        <authorList>
            <person name="King R."/>
        </authorList>
    </citation>
    <scope>NUCLEOTIDE SEQUENCE</scope>
</reference>
<dbReference type="OrthoDB" id="5843172at2759"/>
<feature type="domain" description="Fibronectin type-III" evidence="1">
    <location>
        <begin position="12"/>
        <end position="110"/>
    </location>
</feature>
<dbReference type="SMART" id="SM00060">
    <property type="entry name" value="FN3"/>
    <property type="match status" value="1"/>
</dbReference>
<evidence type="ECO:0000313" key="2">
    <source>
        <dbReference type="EMBL" id="CAG9812897.1"/>
    </source>
</evidence>
<dbReference type="SUPFAM" id="SSF49265">
    <property type="entry name" value="Fibronectin type III"/>
    <property type="match status" value="1"/>
</dbReference>
<dbReference type="InterPro" id="IPR036116">
    <property type="entry name" value="FN3_sf"/>
</dbReference>
<accession>A0A9N9SBJ2</accession>
<keyword evidence="3" id="KW-1185">Reference proteome</keyword>
<dbReference type="InterPro" id="IPR013783">
    <property type="entry name" value="Ig-like_fold"/>
</dbReference>
<dbReference type="CDD" id="cd00063">
    <property type="entry name" value="FN3"/>
    <property type="match status" value="1"/>
</dbReference>
<dbReference type="Pfam" id="PF00041">
    <property type="entry name" value="fn3"/>
    <property type="match status" value="1"/>
</dbReference>
<organism evidence="2 3">
    <name type="scientific">Phaedon cochleariae</name>
    <name type="common">Mustard beetle</name>
    <dbReference type="NCBI Taxonomy" id="80249"/>
    <lineage>
        <taxon>Eukaryota</taxon>
        <taxon>Metazoa</taxon>
        <taxon>Ecdysozoa</taxon>
        <taxon>Arthropoda</taxon>
        <taxon>Hexapoda</taxon>
        <taxon>Insecta</taxon>
        <taxon>Pterygota</taxon>
        <taxon>Neoptera</taxon>
        <taxon>Endopterygota</taxon>
        <taxon>Coleoptera</taxon>
        <taxon>Polyphaga</taxon>
        <taxon>Cucujiformia</taxon>
        <taxon>Chrysomeloidea</taxon>
        <taxon>Chrysomelidae</taxon>
        <taxon>Chrysomelinae</taxon>
        <taxon>Chrysomelini</taxon>
        <taxon>Phaedon</taxon>
    </lineage>
</organism>
<evidence type="ECO:0000313" key="3">
    <source>
        <dbReference type="Proteomes" id="UP001153737"/>
    </source>
</evidence>
<dbReference type="AlphaFoldDB" id="A0A9N9SBJ2"/>
<dbReference type="Proteomes" id="UP001153737">
    <property type="component" value="Chromosome 1"/>
</dbReference>
<evidence type="ECO:0000259" key="1">
    <source>
        <dbReference type="PROSITE" id="PS50853"/>
    </source>
</evidence>
<dbReference type="PROSITE" id="PS50853">
    <property type="entry name" value="FN3"/>
    <property type="match status" value="1"/>
</dbReference>